<evidence type="ECO:0000256" key="2">
    <source>
        <dbReference type="ARBA" id="ARBA00010725"/>
    </source>
</evidence>
<dbReference type="InterPro" id="IPR000504">
    <property type="entry name" value="RRM_dom"/>
</dbReference>
<dbReference type="EMBL" id="ATCN01000115">
    <property type="protein sequence ID" value="EPR79782.1"/>
    <property type="molecule type" value="Genomic_DNA"/>
</dbReference>
<dbReference type="Proteomes" id="UP000014978">
    <property type="component" value="Unassembled WGS sequence"/>
</dbReference>
<gene>
    <name evidence="9" type="ORF">SLOPH_1588</name>
</gene>
<dbReference type="PROSITE" id="PS50102">
    <property type="entry name" value="RRM"/>
    <property type="match status" value="1"/>
</dbReference>
<keyword evidence="3 7" id="KW-0507">mRNA processing</keyword>
<feature type="domain" description="RRM" evidence="8">
    <location>
        <begin position="35"/>
        <end position="139"/>
    </location>
</feature>
<keyword evidence="6 7" id="KW-0694">RNA-binding</keyword>
<dbReference type="SUPFAM" id="SSF54928">
    <property type="entry name" value="RNA-binding domain, RBD"/>
    <property type="match status" value="1"/>
</dbReference>
<comment type="caution">
    <text evidence="9">The sequence shown here is derived from an EMBL/GenBank/DDBJ whole genome shotgun (WGS) entry which is preliminary data.</text>
</comment>
<dbReference type="GO" id="GO:0000339">
    <property type="term" value="F:RNA cap binding"/>
    <property type="evidence" value="ECO:0007669"/>
    <property type="project" value="InterPro"/>
</dbReference>
<dbReference type="GO" id="GO:0005846">
    <property type="term" value="C:nuclear cap binding complex"/>
    <property type="evidence" value="ECO:0007669"/>
    <property type="project" value="InterPro"/>
</dbReference>
<dbReference type="GO" id="GO:0005634">
    <property type="term" value="C:nucleus"/>
    <property type="evidence" value="ECO:0007669"/>
    <property type="project" value="UniProtKB-SubCell"/>
</dbReference>
<evidence type="ECO:0000259" key="8">
    <source>
        <dbReference type="PROSITE" id="PS50102"/>
    </source>
</evidence>
<dbReference type="Gene3D" id="3.30.70.330">
    <property type="match status" value="1"/>
</dbReference>
<dbReference type="PANTHER" id="PTHR18847:SF0">
    <property type="entry name" value="NUCLEAR CAP-BINDING PROTEIN SUBUNIT 2"/>
    <property type="match status" value="1"/>
</dbReference>
<organism evidence="9 10">
    <name type="scientific">Spraguea lophii (strain 42_110)</name>
    <name type="common">Microsporidian parasite</name>
    <dbReference type="NCBI Taxonomy" id="1358809"/>
    <lineage>
        <taxon>Eukaryota</taxon>
        <taxon>Fungi</taxon>
        <taxon>Fungi incertae sedis</taxon>
        <taxon>Microsporidia</taxon>
        <taxon>Spragueidae</taxon>
        <taxon>Spraguea</taxon>
    </lineage>
</organism>
<evidence type="ECO:0000313" key="9">
    <source>
        <dbReference type="EMBL" id="EPR79782.1"/>
    </source>
</evidence>
<reference evidence="10" key="1">
    <citation type="journal article" date="2013" name="PLoS Genet.">
        <title>The genome of Spraguea lophii and the basis of host-microsporidian interactions.</title>
        <authorList>
            <person name="Campbell S.E."/>
            <person name="Williams T.A."/>
            <person name="Yousuf A."/>
            <person name="Soanes D.M."/>
            <person name="Paszkiewicz K.H."/>
            <person name="Williams B.A.P."/>
        </authorList>
    </citation>
    <scope>NUCLEOTIDE SEQUENCE [LARGE SCALE GENOMIC DNA]</scope>
    <source>
        <strain evidence="10">42_110</strain>
    </source>
</reference>
<keyword evidence="4 7" id="KW-0508">mRNA splicing</keyword>
<dbReference type="HOGENOM" id="CLU_070952_2_1_1"/>
<dbReference type="InterPro" id="IPR027157">
    <property type="entry name" value="NCBP2"/>
</dbReference>
<dbReference type="AlphaFoldDB" id="S7WDF9"/>
<name>S7WDF9_SPRLO</name>
<dbReference type="OrthoDB" id="201398at2759"/>
<dbReference type="PANTHER" id="PTHR18847">
    <property type="entry name" value="20 KD NUCLEAR CAP BINDING PROTEIN"/>
    <property type="match status" value="1"/>
</dbReference>
<dbReference type="FunCoup" id="S7WDF9">
    <property type="interactions" value="144"/>
</dbReference>
<sequence>MLLEDYYKSKQDYFYRDITYVGSESEYVDMIIHSSTLYVGDIAESVNESRLWEVFSTIKLHEDENNMNNNTDITEINKITNTISTPIKRIIMGKNKRDCSRVGFAFIEFYTPYYARRAQQLLNGMRLDNKYIKCDIDYGFVEGREYGRGYYGGQFKNDSKRQKKVQARGRRWL</sequence>
<comment type="similarity">
    <text evidence="2 7">Belongs to the RRM NCBP2 family.</text>
</comment>
<evidence type="ECO:0000256" key="6">
    <source>
        <dbReference type="PROSITE-ProRule" id="PRU00176"/>
    </source>
</evidence>
<protein>
    <recommendedName>
        <fullName evidence="7">Nuclear cap-binding protein subunit 2</fullName>
    </recommendedName>
    <alternativeName>
        <fullName evidence="7">20 kDa nuclear cap-binding protein</fullName>
    </alternativeName>
</protein>
<comment type="subcellular location">
    <subcellularLocation>
        <location evidence="1 7">Nucleus</location>
    </subcellularLocation>
</comment>
<proteinExistence type="inferred from homology"/>
<dbReference type="VEuPathDB" id="MicrosporidiaDB:SLOPH_1588"/>
<evidence type="ECO:0000256" key="1">
    <source>
        <dbReference type="ARBA" id="ARBA00004123"/>
    </source>
</evidence>
<evidence type="ECO:0000256" key="5">
    <source>
        <dbReference type="ARBA" id="ARBA00023242"/>
    </source>
</evidence>
<dbReference type="InterPro" id="IPR012677">
    <property type="entry name" value="Nucleotide-bd_a/b_plait_sf"/>
</dbReference>
<accession>S7WDF9</accession>
<evidence type="ECO:0000256" key="7">
    <source>
        <dbReference type="RuleBase" id="RU364036"/>
    </source>
</evidence>
<dbReference type="InParanoid" id="S7WDF9"/>
<keyword evidence="10" id="KW-1185">Reference proteome</keyword>
<dbReference type="InterPro" id="IPR035979">
    <property type="entry name" value="RBD_domain_sf"/>
</dbReference>
<dbReference type="STRING" id="1358809.S7WDF9"/>
<evidence type="ECO:0000313" key="10">
    <source>
        <dbReference type="Proteomes" id="UP000014978"/>
    </source>
</evidence>
<dbReference type="Pfam" id="PF00076">
    <property type="entry name" value="RRM_1"/>
    <property type="match status" value="1"/>
</dbReference>
<dbReference type="SMART" id="SM00360">
    <property type="entry name" value="RRM"/>
    <property type="match status" value="1"/>
</dbReference>
<dbReference type="OMA" id="IMGINRN"/>
<evidence type="ECO:0000256" key="3">
    <source>
        <dbReference type="ARBA" id="ARBA00022664"/>
    </source>
</evidence>
<evidence type="ECO:0000256" key="4">
    <source>
        <dbReference type="ARBA" id="ARBA00023187"/>
    </source>
</evidence>
<keyword evidence="5 7" id="KW-0539">Nucleus</keyword>
<dbReference type="GO" id="GO:0045292">
    <property type="term" value="P:mRNA cis splicing, via spliceosome"/>
    <property type="evidence" value="ECO:0007669"/>
    <property type="project" value="InterPro"/>
</dbReference>